<evidence type="ECO:0000313" key="3">
    <source>
        <dbReference type="Proteomes" id="UP000799779"/>
    </source>
</evidence>
<gene>
    <name evidence="2" type="ORF">P154DRAFT_308496</name>
</gene>
<keyword evidence="3" id="KW-1185">Reference proteome</keyword>
<dbReference type="EMBL" id="ML977623">
    <property type="protein sequence ID" value="KAF1996585.1"/>
    <property type="molecule type" value="Genomic_DNA"/>
</dbReference>
<reference evidence="2" key="1">
    <citation type="journal article" date="2020" name="Stud. Mycol.">
        <title>101 Dothideomycetes genomes: a test case for predicting lifestyles and emergence of pathogens.</title>
        <authorList>
            <person name="Haridas S."/>
            <person name="Albert R."/>
            <person name="Binder M."/>
            <person name="Bloem J."/>
            <person name="Labutti K."/>
            <person name="Salamov A."/>
            <person name="Andreopoulos B."/>
            <person name="Baker S."/>
            <person name="Barry K."/>
            <person name="Bills G."/>
            <person name="Bluhm B."/>
            <person name="Cannon C."/>
            <person name="Castanera R."/>
            <person name="Culley D."/>
            <person name="Daum C."/>
            <person name="Ezra D."/>
            <person name="Gonzalez J."/>
            <person name="Henrissat B."/>
            <person name="Kuo A."/>
            <person name="Liang C."/>
            <person name="Lipzen A."/>
            <person name="Lutzoni F."/>
            <person name="Magnuson J."/>
            <person name="Mondo S."/>
            <person name="Nolan M."/>
            <person name="Ohm R."/>
            <person name="Pangilinan J."/>
            <person name="Park H.-J."/>
            <person name="Ramirez L."/>
            <person name="Alfaro M."/>
            <person name="Sun H."/>
            <person name="Tritt A."/>
            <person name="Yoshinaga Y."/>
            <person name="Zwiers L.-H."/>
            <person name="Turgeon B."/>
            <person name="Goodwin S."/>
            <person name="Spatafora J."/>
            <person name="Crous P."/>
            <person name="Grigoriev I."/>
        </authorList>
    </citation>
    <scope>NUCLEOTIDE SEQUENCE</scope>
    <source>
        <strain evidence="2">CBS 123094</strain>
    </source>
</reference>
<dbReference type="Proteomes" id="UP000799779">
    <property type="component" value="Unassembled WGS sequence"/>
</dbReference>
<feature type="signal peptide" evidence="1">
    <location>
        <begin position="1"/>
        <end position="25"/>
    </location>
</feature>
<accession>A0A6A5WBS5</accession>
<sequence>MLSLKALAVAAGSFILATSPTLVAAADCYNDCGSPLTSIQHAYDALGEYCGTDRWQKYTDYTSWDPANGKPLAMLNSKPGANGVQVCWDGYGNIIYQCRLNGYCRGVYKYNGVIYSIGF</sequence>
<keyword evidence="1" id="KW-0732">Signal</keyword>
<organism evidence="2 3">
    <name type="scientific">Amniculicola lignicola CBS 123094</name>
    <dbReference type="NCBI Taxonomy" id="1392246"/>
    <lineage>
        <taxon>Eukaryota</taxon>
        <taxon>Fungi</taxon>
        <taxon>Dikarya</taxon>
        <taxon>Ascomycota</taxon>
        <taxon>Pezizomycotina</taxon>
        <taxon>Dothideomycetes</taxon>
        <taxon>Pleosporomycetidae</taxon>
        <taxon>Pleosporales</taxon>
        <taxon>Amniculicolaceae</taxon>
        <taxon>Amniculicola</taxon>
    </lineage>
</organism>
<feature type="chain" id="PRO_5025391833" evidence="1">
    <location>
        <begin position="26"/>
        <end position="119"/>
    </location>
</feature>
<evidence type="ECO:0000313" key="2">
    <source>
        <dbReference type="EMBL" id="KAF1996585.1"/>
    </source>
</evidence>
<evidence type="ECO:0000256" key="1">
    <source>
        <dbReference type="SAM" id="SignalP"/>
    </source>
</evidence>
<dbReference type="AlphaFoldDB" id="A0A6A5WBS5"/>
<proteinExistence type="predicted"/>
<name>A0A6A5WBS5_9PLEO</name>
<dbReference type="OrthoDB" id="4216327at2759"/>
<protein>
    <submittedName>
        <fullName evidence="2">Uncharacterized protein</fullName>
    </submittedName>
</protein>